<reference evidence="2 3" key="1">
    <citation type="submission" date="2022-04" db="EMBL/GenBank/DDBJ databases">
        <title>Leucobacter sp. isolated from rhizosphere of garlic.</title>
        <authorList>
            <person name="Won M."/>
            <person name="Lee C.-M."/>
            <person name="Woen H.-Y."/>
            <person name="Kwon S.-W."/>
        </authorList>
    </citation>
    <scope>NUCLEOTIDE SEQUENCE [LARGE SCALE GENOMIC DNA]</scope>
    <source>
        <strain evidence="2 3">H21R-40</strain>
    </source>
</reference>
<protein>
    <submittedName>
        <fullName evidence="2">Uncharacterized protein</fullName>
    </submittedName>
</protein>
<feature type="transmembrane region" description="Helical" evidence="1">
    <location>
        <begin position="50"/>
        <end position="74"/>
    </location>
</feature>
<dbReference type="EMBL" id="CP095045">
    <property type="protein sequence ID" value="UOQ57898.1"/>
    <property type="molecule type" value="Genomic_DNA"/>
</dbReference>
<dbReference type="Proteomes" id="UP000831786">
    <property type="component" value="Chromosome"/>
</dbReference>
<proteinExistence type="predicted"/>
<evidence type="ECO:0000313" key="2">
    <source>
        <dbReference type="EMBL" id="UOQ57898.1"/>
    </source>
</evidence>
<evidence type="ECO:0000313" key="3">
    <source>
        <dbReference type="Proteomes" id="UP000831786"/>
    </source>
</evidence>
<accession>A0ABY4FNN1</accession>
<dbReference type="RefSeq" id="WP_244693168.1">
    <property type="nucleotide sequence ID" value="NZ_CP095044.1"/>
</dbReference>
<keyword evidence="1" id="KW-0812">Transmembrane</keyword>
<gene>
    <name evidence="2" type="ORF">MUN78_03405</name>
</gene>
<feature type="transmembrane region" description="Helical" evidence="1">
    <location>
        <begin position="20"/>
        <end position="44"/>
    </location>
</feature>
<keyword evidence="1" id="KW-0472">Membrane</keyword>
<name>A0ABY4FNN1_9MICO</name>
<organism evidence="2 3">
    <name type="scientific">Leucobacter allii</name>
    <dbReference type="NCBI Taxonomy" id="2932247"/>
    <lineage>
        <taxon>Bacteria</taxon>
        <taxon>Bacillati</taxon>
        <taxon>Actinomycetota</taxon>
        <taxon>Actinomycetes</taxon>
        <taxon>Micrococcales</taxon>
        <taxon>Microbacteriaceae</taxon>
        <taxon>Leucobacter</taxon>
    </lineage>
</organism>
<keyword evidence="1" id="KW-1133">Transmembrane helix</keyword>
<sequence>MEDRGGAAGNPVRREPNRPLNWLALIAVLCFAVGATGIVCIVAAGDTATAVVWGLVTSPALAAGAFSLVAYLAVRALLADRR</sequence>
<keyword evidence="3" id="KW-1185">Reference proteome</keyword>
<evidence type="ECO:0000256" key="1">
    <source>
        <dbReference type="SAM" id="Phobius"/>
    </source>
</evidence>